<keyword evidence="2" id="KW-1185">Reference proteome</keyword>
<comment type="caution">
    <text evidence="1">The sequence shown here is derived from an EMBL/GenBank/DDBJ whole genome shotgun (WGS) entry which is preliminary data.</text>
</comment>
<proteinExistence type="predicted"/>
<organism evidence="1 2">
    <name type="scientific">Roridomyces roridus</name>
    <dbReference type="NCBI Taxonomy" id="1738132"/>
    <lineage>
        <taxon>Eukaryota</taxon>
        <taxon>Fungi</taxon>
        <taxon>Dikarya</taxon>
        <taxon>Basidiomycota</taxon>
        <taxon>Agaricomycotina</taxon>
        <taxon>Agaricomycetes</taxon>
        <taxon>Agaricomycetidae</taxon>
        <taxon>Agaricales</taxon>
        <taxon>Marasmiineae</taxon>
        <taxon>Mycenaceae</taxon>
        <taxon>Roridomyces</taxon>
    </lineage>
</organism>
<gene>
    <name evidence="1" type="ORF">FB45DRAFT_1025391</name>
</gene>
<dbReference type="Proteomes" id="UP001221142">
    <property type="component" value="Unassembled WGS sequence"/>
</dbReference>
<reference evidence="1" key="1">
    <citation type="submission" date="2023-03" db="EMBL/GenBank/DDBJ databases">
        <title>Massive genome expansion in bonnet fungi (Mycena s.s.) driven by repeated elements and novel gene families across ecological guilds.</title>
        <authorList>
            <consortium name="Lawrence Berkeley National Laboratory"/>
            <person name="Harder C.B."/>
            <person name="Miyauchi S."/>
            <person name="Viragh M."/>
            <person name="Kuo A."/>
            <person name="Thoen E."/>
            <person name="Andreopoulos B."/>
            <person name="Lu D."/>
            <person name="Skrede I."/>
            <person name="Drula E."/>
            <person name="Henrissat B."/>
            <person name="Morin E."/>
            <person name="Kohler A."/>
            <person name="Barry K."/>
            <person name="LaButti K."/>
            <person name="Morin E."/>
            <person name="Salamov A."/>
            <person name="Lipzen A."/>
            <person name="Mereny Z."/>
            <person name="Hegedus B."/>
            <person name="Baldrian P."/>
            <person name="Stursova M."/>
            <person name="Weitz H."/>
            <person name="Taylor A."/>
            <person name="Grigoriev I.V."/>
            <person name="Nagy L.G."/>
            <person name="Martin F."/>
            <person name="Kauserud H."/>
        </authorList>
    </citation>
    <scope>NUCLEOTIDE SEQUENCE</scope>
    <source>
        <strain evidence="1">9284</strain>
    </source>
</reference>
<accession>A0AAD7BYK2</accession>
<dbReference type="AlphaFoldDB" id="A0AAD7BYK2"/>
<sequence length="211" mass="23433">MNPDPQLPGAYPVRSKPWPWEELDLQTQSLFKEIHQKLQAEMQSRAEILTLALYNSATSGPLTNPARTVASLLHSNCSPPQGLEGLITSRLSEYSVQLHGVQESTTDEPDVVHTTIPSGIMPWENRALDPGSHWQWAFREICVMLQDKMAIDADEAKTLTLALYNSATSVTLYQPDKTTVGNILRSLGHSPPVELISNVTTHLTYYGIMHS</sequence>
<dbReference type="EMBL" id="JARKIF010000007">
    <property type="protein sequence ID" value="KAJ7634441.1"/>
    <property type="molecule type" value="Genomic_DNA"/>
</dbReference>
<evidence type="ECO:0000313" key="1">
    <source>
        <dbReference type="EMBL" id="KAJ7634441.1"/>
    </source>
</evidence>
<evidence type="ECO:0000313" key="2">
    <source>
        <dbReference type="Proteomes" id="UP001221142"/>
    </source>
</evidence>
<name>A0AAD7BYK2_9AGAR</name>
<protein>
    <submittedName>
        <fullName evidence="1">Uncharacterized protein</fullName>
    </submittedName>
</protein>